<dbReference type="InterPro" id="IPR052155">
    <property type="entry name" value="Biofilm_reg_signaling"/>
</dbReference>
<feature type="domain" description="PAC" evidence="2">
    <location>
        <begin position="188"/>
        <end position="240"/>
    </location>
</feature>
<dbReference type="SMART" id="SM00267">
    <property type="entry name" value="GGDEF"/>
    <property type="match status" value="1"/>
</dbReference>
<gene>
    <name evidence="4" type="ORF">UFOPK3564_00563</name>
</gene>
<evidence type="ECO:0000259" key="2">
    <source>
        <dbReference type="PROSITE" id="PS50113"/>
    </source>
</evidence>
<dbReference type="NCBIfam" id="TIGR00229">
    <property type="entry name" value="sensory_box"/>
    <property type="match status" value="1"/>
</dbReference>
<dbReference type="SMART" id="SM00086">
    <property type="entry name" value="PAC"/>
    <property type="match status" value="1"/>
</dbReference>
<dbReference type="NCBIfam" id="TIGR00254">
    <property type="entry name" value="GGDEF"/>
    <property type="match status" value="1"/>
</dbReference>
<dbReference type="PANTHER" id="PTHR44757:SF2">
    <property type="entry name" value="BIOFILM ARCHITECTURE MAINTENANCE PROTEIN MBAA"/>
    <property type="match status" value="1"/>
</dbReference>
<evidence type="ECO:0000313" key="4">
    <source>
        <dbReference type="EMBL" id="CAB4900912.1"/>
    </source>
</evidence>
<dbReference type="InterPro" id="IPR029787">
    <property type="entry name" value="Nucleotide_cyclase"/>
</dbReference>
<dbReference type="Pfam" id="PF00990">
    <property type="entry name" value="GGDEF"/>
    <property type="match status" value="1"/>
</dbReference>
<feature type="domain" description="PAS" evidence="1">
    <location>
        <begin position="114"/>
        <end position="184"/>
    </location>
</feature>
<reference evidence="4" key="1">
    <citation type="submission" date="2020-05" db="EMBL/GenBank/DDBJ databases">
        <authorList>
            <person name="Chiriac C."/>
            <person name="Salcher M."/>
            <person name="Ghai R."/>
            <person name="Kavagutti S V."/>
        </authorList>
    </citation>
    <scope>NUCLEOTIDE SEQUENCE</scope>
</reference>
<dbReference type="CDD" id="cd00130">
    <property type="entry name" value="PAS"/>
    <property type="match status" value="1"/>
</dbReference>
<dbReference type="Gene3D" id="3.30.450.20">
    <property type="entry name" value="PAS domain"/>
    <property type="match status" value="1"/>
</dbReference>
<dbReference type="Pfam" id="PF13426">
    <property type="entry name" value="PAS_9"/>
    <property type="match status" value="1"/>
</dbReference>
<dbReference type="Gene3D" id="3.30.70.270">
    <property type="match status" value="1"/>
</dbReference>
<name>A0A6J7FY86_9ZZZZ</name>
<dbReference type="SUPFAM" id="SSF55785">
    <property type="entry name" value="PYP-like sensor domain (PAS domain)"/>
    <property type="match status" value="1"/>
</dbReference>
<dbReference type="InterPro" id="IPR001610">
    <property type="entry name" value="PAC"/>
</dbReference>
<dbReference type="PROSITE" id="PS50112">
    <property type="entry name" value="PAS"/>
    <property type="match status" value="1"/>
</dbReference>
<evidence type="ECO:0000259" key="1">
    <source>
        <dbReference type="PROSITE" id="PS50112"/>
    </source>
</evidence>
<dbReference type="CDD" id="cd01949">
    <property type="entry name" value="GGDEF"/>
    <property type="match status" value="1"/>
</dbReference>
<evidence type="ECO:0000259" key="3">
    <source>
        <dbReference type="PROSITE" id="PS50887"/>
    </source>
</evidence>
<feature type="domain" description="GGDEF" evidence="3">
    <location>
        <begin position="270"/>
        <end position="396"/>
    </location>
</feature>
<accession>A0A6J7FY86</accession>
<sequence>MASVPQPLGPLPGSTSSEVLASTLLLIPDAALWIDDDDRVRALNAKAREMFRGDVLGRELAALFTPSDGGGAGRGVGVRCDGIPFAVELSVGRAPGGALCTLREPPAAAVPELAQRHFDAAFETAPIGMALFNPDGEYIRVNEALTALLGRGAEALLGRRDQEFTHPDDRQSDVEAAWEILRGERSTHQCEKRFVRPDGSVVWVIANMAFLRDELGRPISWVGQFQDITARRRAEEGLQRMADHDPLTGLLNRRAFDRELHRLLGTDEVGGGGLLVLDLDGFKAVNDAHGHRAGDDALVRCAEGLRTATRSGDLVARLGGDEFAIFAPGLGDGVAGLVARVHEAVHAAADASALGVSVGVATTAEVGRCADTLLATADARMYAAKPVARPVRTPAA</sequence>
<dbReference type="SMART" id="SM00091">
    <property type="entry name" value="PAS"/>
    <property type="match status" value="2"/>
</dbReference>
<dbReference type="InterPro" id="IPR000160">
    <property type="entry name" value="GGDEF_dom"/>
</dbReference>
<dbReference type="PANTHER" id="PTHR44757">
    <property type="entry name" value="DIGUANYLATE CYCLASE DGCP"/>
    <property type="match status" value="1"/>
</dbReference>
<dbReference type="InterPro" id="IPR000700">
    <property type="entry name" value="PAS-assoc_C"/>
</dbReference>
<dbReference type="SUPFAM" id="SSF55073">
    <property type="entry name" value="Nucleotide cyclase"/>
    <property type="match status" value="1"/>
</dbReference>
<dbReference type="InterPro" id="IPR000014">
    <property type="entry name" value="PAS"/>
</dbReference>
<organism evidence="4">
    <name type="scientific">freshwater metagenome</name>
    <dbReference type="NCBI Taxonomy" id="449393"/>
    <lineage>
        <taxon>unclassified sequences</taxon>
        <taxon>metagenomes</taxon>
        <taxon>ecological metagenomes</taxon>
    </lineage>
</organism>
<dbReference type="EMBL" id="CAFBMK010000019">
    <property type="protein sequence ID" value="CAB4900912.1"/>
    <property type="molecule type" value="Genomic_DNA"/>
</dbReference>
<dbReference type="PROSITE" id="PS50887">
    <property type="entry name" value="GGDEF"/>
    <property type="match status" value="1"/>
</dbReference>
<protein>
    <submittedName>
        <fullName evidence="4">Unannotated protein</fullName>
    </submittedName>
</protein>
<dbReference type="InterPro" id="IPR035965">
    <property type="entry name" value="PAS-like_dom_sf"/>
</dbReference>
<dbReference type="PROSITE" id="PS50113">
    <property type="entry name" value="PAC"/>
    <property type="match status" value="1"/>
</dbReference>
<dbReference type="InterPro" id="IPR043128">
    <property type="entry name" value="Rev_trsase/Diguanyl_cyclase"/>
</dbReference>
<dbReference type="AlphaFoldDB" id="A0A6J7FY86"/>
<proteinExistence type="predicted"/>